<feature type="domain" description="LysM" evidence="2">
    <location>
        <begin position="168"/>
        <end position="219"/>
    </location>
</feature>
<evidence type="ECO:0000313" key="3">
    <source>
        <dbReference type="EMBL" id="MBT0664424.1"/>
    </source>
</evidence>
<evidence type="ECO:0000256" key="1">
    <source>
        <dbReference type="SAM" id="Coils"/>
    </source>
</evidence>
<dbReference type="PROSITE" id="PS51782">
    <property type="entry name" value="LYSM"/>
    <property type="match status" value="1"/>
</dbReference>
<evidence type="ECO:0000259" key="2">
    <source>
        <dbReference type="PROSITE" id="PS51782"/>
    </source>
</evidence>
<name>A0AAW4L142_9BACT</name>
<proteinExistence type="predicted"/>
<dbReference type="InterPro" id="IPR052196">
    <property type="entry name" value="Bact_Kbp"/>
</dbReference>
<dbReference type="AlphaFoldDB" id="A0AAW4L142"/>
<dbReference type="InterPro" id="IPR018392">
    <property type="entry name" value="LysM"/>
</dbReference>
<organism evidence="3 4">
    <name type="scientific">Geoanaerobacter pelophilus</name>
    <dbReference type="NCBI Taxonomy" id="60036"/>
    <lineage>
        <taxon>Bacteria</taxon>
        <taxon>Pseudomonadati</taxon>
        <taxon>Thermodesulfobacteriota</taxon>
        <taxon>Desulfuromonadia</taxon>
        <taxon>Geobacterales</taxon>
        <taxon>Geobacteraceae</taxon>
        <taxon>Geoanaerobacter</taxon>
    </lineage>
</organism>
<sequence length="241" mass="27936">MTASRYILFFGILVLTLSGCSTPQPQWHAKAGQLIQAARSEGAPALLPSEYNSLSDTFGKGELLLLDEEVEAADQLFKLVMLKGELLKENLAVEKKRLAEVERLRKVELQQREKERLEALEREKEARRREAEELMARIAQKAKQDAEEDARRQQAERLKAQKERVLVISHTVKRGESLPQIAALPEIFNDTQLWPLIYRANRDQIRDPRYLWPGQTLRIPRNATREDIQEARRYASEKRLR</sequence>
<dbReference type="EMBL" id="JAHCVJ010000003">
    <property type="protein sequence ID" value="MBT0664424.1"/>
    <property type="molecule type" value="Genomic_DNA"/>
</dbReference>
<evidence type="ECO:0000313" key="4">
    <source>
        <dbReference type="Proteomes" id="UP000811899"/>
    </source>
</evidence>
<dbReference type="CDD" id="cd00118">
    <property type="entry name" value="LysM"/>
    <property type="match status" value="1"/>
</dbReference>
<dbReference type="Proteomes" id="UP000811899">
    <property type="component" value="Unassembled WGS sequence"/>
</dbReference>
<accession>A0AAW4L142</accession>
<protein>
    <submittedName>
        <fullName evidence="3">LysM peptidoglycan-binding domain-containing protein</fullName>
    </submittedName>
</protein>
<comment type="caution">
    <text evidence="3">The sequence shown here is derived from an EMBL/GenBank/DDBJ whole genome shotgun (WGS) entry which is preliminary data.</text>
</comment>
<feature type="coiled-coil region" evidence="1">
    <location>
        <begin position="107"/>
        <end position="163"/>
    </location>
</feature>
<dbReference type="Pfam" id="PF01476">
    <property type="entry name" value="LysM"/>
    <property type="match status" value="1"/>
</dbReference>
<dbReference type="SMART" id="SM00257">
    <property type="entry name" value="LysM"/>
    <property type="match status" value="1"/>
</dbReference>
<gene>
    <name evidence="3" type="ORF">KI809_08935</name>
</gene>
<dbReference type="Gene3D" id="3.10.350.10">
    <property type="entry name" value="LysM domain"/>
    <property type="match status" value="1"/>
</dbReference>
<dbReference type="PROSITE" id="PS51257">
    <property type="entry name" value="PROKAR_LIPOPROTEIN"/>
    <property type="match status" value="1"/>
</dbReference>
<keyword evidence="4" id="KW-1185">Reference proteome</keyword>
<dbReference type="PANTHER" id="PTHR34700:SF4">
    <property type="entry name" value="PHAGE-LIKE ELEMENT PBSX PROTEIN XKDP"/>
    <property type="match status" value="1"/>
</dbReference>
<keyword evidence="1" id="KW-0175">Coiled coil</keyword>
<reference evidence="3 4" key="1">
    <citation type="submission" date="2021-05" db="EMBL/GenBank/DDBJ databases">
        <title>The draft genome of Geobacter pelophilus DSM 12255.</title>
        <authorList>
            <person name="Xu Z."/>
            <person name="Masuda Y."/>
            <person name="Itoh H."/>
            <person name="Senoo K."/>
        </authorList>
    </citation>
    <scope>NUCLEOTIDE SEQUENCE [LARGE SCALE GENOMIC DNA]</scope>
    <source>
        <strain evidence="3 4">DSM 12255</strain>
    </source>
</reference>
<dbReference type="InterPro" id="IPR036779">
    <property type="entry name" value="LysM_dom_sf"/>
</dbReference>
<dbReference type="PANTHER" id="PTHR34700">
    <property type="entry name" value="POTASSIUM BINDING PROTEIN KBP"/>
    <property type="match status" value="1"/>
</dbReference>